<protein>
    <recommendedName>
        <fullName evidence="3">Transcriptional regulator, AbiEi antitoxin, Type IV TA system</fullName>
    </recommendedName>
</protein>
<dbReference type="STRING" id="1798692.A3G00_02675"/>
<gene>
    <name evidence="1" type="ORF">A3G00_02675</name>
</gene>
<proteinExistence type="predicted"/>
<organism evidence="1 2">
    <name type="scientific">Candidatus Magasanikbacteria bacterium RIFCSPLOWO2_12_FULL_43_12</name>
    <dbReference type="NCBI Taxonomy" id="1798692"/>
    <lineage>
        <taxon>Bacteria</taxon>
        <taxon>Candidatus Magasanikiibacteriota</taxon>
    </lineage>
</organism>
<accession>A0A1F6MSB9</accession>
<evidence type="ECO:0000313" key="1">
    <source>
        <dbReference type="EMBL" id="OGH74333.1"/>
    </source>
</evidence>
<dbReference type="AlphaFoldDB" id="A0A1F6MSB9"/>
<name>A0A1F6MSB9_9BACT</name>
<evidence type="ECO:0008006" key="3">
    <source>
        <dbReference type="Google" id="ProtNLM"/>
    </source>
</evidence>
<dbReference type="Proteomes" id="UP000178347">
    <property type="component" value="Unassembled WGS sequence"/>
</dbReference>
<dbReference type="EMBL" id="MFQN01000019">
    <property type="protein sequence ID" value="OGH74333.1"/>
    <property type="molecule type" value="Genomic_DNA"/>
</dbReference>
<comment type="caution">
    <text evidence="1">The sequence shown here is derived from an EMBL/GenBank/DDBJ whole genome shotgun (WGS) entry which is preliminary data.</text>
</comment>
<evidence type="ECO:0000313" key="2">
    <source>
        <dbReference type="Proteomes" id="UP000178347"/>
    </source>
</evidence>
<reference evidence="1 2" key="1">
    <citation type="journal article" date="2016" name="Nat. Commun.">
        <title>Thousands of microbial genomes shed light on interconnected biogeochemical processes in an aquifer system.</title>
        <authorList>
            <person name="Anantharaman K."/>
            <person name="Brown C.T."/>
            <person name="Hug L.A."/>
            <person name="Sharon I."/>
            <person name="Castelle C.J."/>
            <person name="Probst A.J."/>
            <person name="Thomas B.C."/>
            <person name="Singh A."/>
            <person name="Wilkins M.J."/>
            <person name="Karaoz U."/>
            <person name="Brodie E.L."/>
            <person name="Williams K.H."/>
            <person name="Hubbard S.S."/>
            <person name="Banfield J.F."/>
        </authorList>
    </citation>
    <scope>NUCLEOTIDE SEQUENCE [LARGE SCALE GENOMIC DNA]</scope>
</reference>
<sequence>MKEIRPIFTLNDLKVIFSNKPISSRQLNRWQESGYILKLKNRVYLLEDYKNSVHPFLIANLLYQPSYVSLESALYEYGFIPDVTQTITSISTKKTWTADVLNNRFDYKKIKKDCFIGYGARKYLNYDVMMAEPEKAVVDFFYFNKSRLKNESRIDELRFDYENLKQKVDKEKLSHYAALFNSSLLNDLIKKLLSRF</sequence>